<keyword evidence="3" id="KW-1185">Reference proteome</keyword>
<protein>
    <submittedName>
        <fullName evidence="2">Uncharacterized protein</fullName>
    </submittedName>
</protein>
<dbReference type="AlphaFoldDB" id="A0A918W9W4"/>
<proteinExistence type="predicted"/>
<evidence type="ECO:0000313" key="3">
    <source>
        <dbReference type="Proteomes" id="UP000644020"/>
    </source>
</evidence>
<name>A0A918W9W4_9ACTN</name>
<feature type="region of interest" description="Disordered" evidence="1">
    <location>
        <begin position="1"/>
        <end position="38"/>
    </location>
</feature>
<dbReference type="Proteomes" id="UP000644020">
    <property type="component" value="Unassembled WGS sequence"/>
</dbReference>
<reference evidence="2" key="1">
    <citation type="journal article" date="2014" name="Int. J. Syst. Evol. Microbiol.">
        <title>Complete genome sequence of Corynebacterium casei LMG S-19264T (=DSM 44701T), isolated from a smear-ripened cheese.</title>
        <authorList>
            <consortium name="US DOE Joint Genome Institute (JGI-PGF)"/>
            <person name="Walter F."/>
            <person name="Albersmeier A."/>
            <person name="Kalinowski J."/>
            <person name="Ruckert C."/>
        </authorList>
    </citation>
    <scope>NUCLEOTIDE SEQUENCE</scope>
    <source>
        <strain evidence="2">JCM 4518</strain>
    </source>
</reference>
<dbReference type="EMBL" id="BMUL01000007">
    <property type="protein sequence ID" value="GHA86638.1"/>
    <property type="molecule type" value="Genomic_DNA"/>
</dbReference>
<organism evidence="2 3">
    <name type="scientific">Streptomyces termitum</name>
    <dbReference type="NCBI Taxonomy" id="67368"/>
    <lineage>
        <taxon>Bacteria</taxon>
        <taxon>Bacillati</taxon>
        <taxon>Actinomycetota</taxon>
        <taxon>Actinomycetes</taxon>
        <taxon>Kitasatosporales</taxon>
        <taxon>Streptomycetaceae</taxon>
        <taxon>Streptomyces</taxon>
    </lineage>
</organism>
<feature type="compositionally biased region" description="Low complexity" evidence="1">
    <location>
        <begin position="1"/>
        <end position="27"/>
    </location>
</feature>
<reference evidence="2" key="2">
    <citation type="submission" date="2020-09" db="EMBL/GenBank/DDBJ databases">
        <authorList>
            <person name="Sun Q."/>
            <person name="Ohkuma M."/>
        </authorList>
    </citation>
    <scope>NUCLEOTIDE SEQUENCE</scope>
    <source>
        <strain evidence="2">JCM 4518</strain>
    </source>
</reference>
<comment type="caution">
    <text evidence="2">The sequence shown here is derived from an EMBL/GenBank/DDBJ whole genome shotgun (WGS) entry which is preliminary data.</text>
</comment>
<evidence type="ECO:0000256" key="1">
    <source>
        <dbReference type="SAM" id="MobiDB-lite"/>
    </source>
</evidence>
<gene>
    <name evidence="2" type="ORF">GCM10010305_33110</name>
</gene>
<sequence>MSLNGSVGNLGLSGRAGGCARTRAARGPATETSPCGPGPMPEGGALLLALGLFLDDRDTAVAEVYLQKFVQRRHFPAVGGAEIGQIVLSREGLALKPG</sequence>
<accession>A0A918W9W4</accession>
<evidence type="ECO:0000313" key="2">
    <source>
        <dbReference type="EMBL" id="GHA86638.1"/>
    </source>
</evidence>